<dbReference type="HOGENOM" id="CLU_2836545_0_0_1"/>
<evidence type="ECO:0000313" key="1">
    <source>
        <dbReference type="EMBL" id="CCA24054.1"/>
    </source>
</evidence>
<gene>
    <name evidence="1" type="primary">AlNc14C220G9083</name>
    <name evidence="1" type="ORF">ALNC14_101980</name>
</gene>
<sequence length="66" mass="7936">MTKVLHGINIVFQSMHPERKELANYFCRRQQRSTFQRKLMSTYALLSAHHTRAYVSTTRLRNQRIN</sequence>
<dbReference type="AlphaFoldDB" id="F0WRT8"/>
<reference evidence="1" key="2">
    <citation type="submission" date="2011-02" db="EMBL/GenBank/DDBJ databases">
        <authorList>
            <person name="MacLean D."/>
        </authorList>
    </citation>
    <scope>NUCLEOTIDE SEQUENCE</scope>
</reference>
<name>F0WRT8_9STRA</name>
<organism evidence="1">
    <name type="scientific">Albugo laibachii Nc14</name>
    <dbReference type="NCBI Taxonomy" id="890382"/>
    <lineage>
        <taxon>Eukaryota</taxon>
        <taxon>Sar</taxon>
        <taxon>Stramenopiles</taxon>
        <taxon>Oomycota</taxon>
        <taxon>Peronosporomycetes</taxon>
        <taxon>Albuginales</taxon>
        <taxon>Albuginaceae</taxon>
        <taxon>Albugo</taxon>
    </lineage>
</organism>
<accession>F0WRT8</accession>
<dbReference type="EMBL" id="FR824265">
    <property type="protein sequence ID" value="CCA24054.1"/>
    <property type="molecule type" value="Genomic_DNA"/>
</dbReference>
<reference evidence="1" key="1">
    <citation type="journal article" date="2011" name="PLoS Biol.">
        <title>Gene gain and loss during evolution of obligate parasitism in the white rust pathogen of Arabidopsis thaliana.</title>
        <authorList>
            <person name="Kemen E."/>
            <person name="Gardiner A."/>
            <person name="Schultz-Larsen T."/>
            <person name="Kemen A.C."/>
            <person name="Balmuth A.L."/>
            <person name="Robert-Seilaniantz A."/>
            <person name="Bailey K."/>
            <person name="Holub E."/>
            <person name="Studholme D.J."/>
            <person name="Maclean D."/>
            <person name="Jones J.D."/>
        </authorList>
    </citation>
    <scope>NUCLEOTIDE SEQUENCE</scope>
</reference>
<proteinExistence type="predicted"/>
<protein>
    <submittedName>
        <fullName evidence="1">AlNc14C220G9083 protein</fullName>
    </submittedName>
</protein>